<accession>A0A3N0BQN2</accession>
<name>A0A3N0BQN2_9SPHI</name>
<evidence type="ECO:0000313" key="2">
    <source>
        <dbReference type="Proteomes" id="UP000274046"/>
    </source>
</evidence>
<dbReference type="EMBL" id="RBEE01000042">
    <property type="protein sequence ID" value="RNL51301.1"/>
    <property type="molecule type" value="Genomic_DNA"/>
</dbReference>
<reference evidence="1 2" key="1">
    <citation type="submission" date="2018-10" db="EMBL/GenBank/DDBJ databases">
        <title>Genome sequencing of Pedobacter jejuensis TNB23.</title>
        <authorList>
            <person name="Cho Y.-J."/>
            <person name="Cho A."/>
            <person name="Kim O.-S."/>
        </authorList>
    </citation>
    <scope>NUCLEOTIDE SEQUENCE [LARGE SCALE GENOMIC DNA]</scope>
    <source>
        <strain evidence="1 2">TNB23</strain>
    </source>
</reference>
<evidence type="ECO:0000313" key="1">
    <source>
        <dbReference type="EMBL" id="RNL51301.1"/>
    </source>
</evidence>
<gene>
    <name evidence="1" type="ORF">D7004_16445</name>
</gene>
<dbReference type="Proteomes" id="UP000274046">
    <property type="component" value="Unassembled WGS sequence"/>
</dbReference>
<sequence>MTGVLVNFEKEFVNFHKKKDNAYAIKMLKQVQHDECISEFRKRICKFSQKKRIMLVLLRC</sequence>
<protein>
    <submittedName>
        <fullName evidence="1">Uncharacterized protein</fullName>
    </submittedName>
</protein>
<keyword evidence="2" id="KW-1185">Reference proteome</keyword>
<proteinExistence type="predicted"/>
<dbReference type="AlphaFoldDB" id="A0A3N0BQN2"/>
<comment type="caution">
    <text evidence="1">The sequence shown here is derived from an EMBL/GenBank/DDBJ whole genome shotgun (WGS) entry which is preliminary data.</text>
</comment>
<organism evidence="1 2">
    <name type="scientific">Pedobacter jejuensis</name>
    <dbReference type="NCBI Taxonomy" id="1268550"/>
    <lineage>
        <taxon>Bacteria</taxon>
        <taxon>Pseudomonadati</taxon>
        <taxon>Bacteroidota</taxon>
        <taxon>Sphingobacteriia</taxon>
        <taxon>Sphingobacteriales</taxon>
        <taxon>Sphingobacteriaceae</taxon>
        <taxon>Pedobacter</taxon>
    </lineage>
</organism>